<dbReference type="Gene3D" id="3.30.1460.30">
    <property type="entry name" value="YgaC/TfoX-N like chaperone"/>
    <property type="match status" value="1"/>
</dbReference>
<dbReference type="InterPro" id="IPR007076">
    <property type="entry name" value="TfoX_N"/>
</dbReference>
<dbReference type="PANTHER" id="PTHR36121:SF1">
    <property type="entry name" value="PROTEIN SXY"/>
    <property type="match status" value="1"/>
</dbReference>
<protein>
    <submittedName>
        <fullName evidence="2">TfoX/Sxy family protein</fullName>
    </submittedName>
</protein>
<comment type="caution">
    <text evidence="2">The sequence shown here is derived from an EMBL/GenBank/DDBJ whole genome shotgun (WGS) entry which is preliminary data.</text>
</comment>
<feature type="domain" description="TfoX N-terminal" evidence="1">
    <location>
        <begin position="13"/>
        <end position="104"/>
    </location>
</feature>
<name>A0ABV6ZVX4_9PROT</name>
<gene>
    <name evidence="2" type="ORF">ACFOOR_05445</name>
</gene>
<accession>A0ABV6ZVX4</accession>
<evidence type="ECO:0000313" key="2">
    <source>
        <dbReference type="EMBL" id="MFC2925543.1"/>
    </source>
</evidence>
<sequence length="121" mass="13769">MSLSREYQDFLSELFEPMGGVRFRKMFGGAGVFHQGLNFAIVADDTLYFKADETTFADFDNEDCGPFVYSTDPYKAMTGYRQAPERLHDEPDAFTVWARKAFAVAMRADLKKPPAKRKFTG</sequence>
<dbReference type="InterPro" id="IPR047525">
    <property type="entry name" value="TfoX-like"/>
</dbReference>
<dbReference type="Pfam" id="PF04993">
    <property type="entry name" value="TfoX_N"/>
    <property type="match status" value="1"/>
</dbReference>
<dbReference type="EMBL" id="JBHRSV010000005">
    <property type="protein sequence ID" value="MFC2925543.1"/>
    <property type="molecule type" value="Genomic_DNA"/>
</dbReference>
<dbReference type="PANTHER" id="PTHR36121">
    <property type="entry name" value="PROTEIN SXY"/>
    <property type="match status" value="1"/>
</dbReference>
<dbReference type="RefSeq" id="WP_343165311.1">
    <property type="nucleotide sequence ID" value="NZ_JBHRSV010000005.1"/>
</dbReference>
<dbReference type="SUPFAM" id="SSF159894">
    <property type="entry name" value="YgaC/TfoX-N like"/>
    <property type="match status" value="1"/>
</dbReference>
<keyword evidence="3" id="KW-1185">Reference proteome</keyword>
<organism evidence="2 3">
    <name type="scientific">Hyphobacterium vulgare</name>
    <dbReference type="NCBI Taxonomy" id="1736751"/>
    <lineage>
        <taxon>Bacteria</taxon>
        <taxon>Pseudomonadati</taxon>
        <taxon>Pseudomonadota</taxon>
        <taxon>Alphaproteobacteria</taxon>
        <taxon>Maricaulales</taxon>
        <taxon>Maricaulaceae</taxon>
        <taxon>Hyphobacterium</taxon>
    </lineage>
</organism>
<reference evidence="3" key="1">
    <citation type="journal article" date="2019" name="Int. J. Syst. Evol. Microbiol.">
        <title>The Global Catalogue of Microorganisms (GCM) 10K type strain sequencing project: providing services to taxonomists for standard genome sequencing and annotation.</title>
        <authorList>
            <consortium name="The Broad Institute Genomics Platform"/>
            <consortium name="The Broad Institute Genome Sequencing Center for Infectious Disease"/>
            <person name="Wu L."/>
            <person name="Ma J."/>
        </authorList>
    </citation>
    <scope>NUCLEOTIDE SEQUENCE [LARGE SCALE GENOMIC DNA]</scope>
    <source>
        <strain evidence="3">KCTC 52487</strain>
    </source>
</reference>
<evidence type="ECO:0000259" key="1">
    <source>
        <dbReference type="Pfam" id="PF04993"/>
    </source>
</evidence>
<dbReference type="Proteomes" id="UP001595379">
    <property type="component" value="Unassembled WGS sequence"/>
</dbReference>
<proteinExistence type="predicted"/>
<evidence type="ECO:0000313" key="3">
    <source>
        <dbReference type="Proteomes" id="UP001595379"/>
    </source>
</evidence>